<keyword evidence="3" id="KW-1185">Reference proteome</keyword>
<evidence type="ECO:0000256" key="1">
    <source>
        <dbReference type="SAM" id="SignalP"/>
    </source>
</evidence>
<dbReference type="RefSeq" id="WP_198076293.1">
    <property type="nucleotide sequence ID" value="NZ_JAEDAE010000008.1"/>
</dbReference>
<protein>
    <submittedName>
        <fullName evidence="2">T9SS type A sorting domain-containing protein</fullName>
    </submittedName>
</protein>
<dbReference type="Proteomes" id="UP000625631">
    <property type="component" value="Unassembled WGS sequence"/>
</dbReference>
<evidence type="ECO:0000313" key="3">
    <source>
        <dbReference type="Proteomes" id="UP000625631"/>
    </source>
</evidence>
<accession>A0ABS0QBB4</accession>
<name>A0ABS0QBB4_9BACT</name>
<feature type="chain" id="PRO_5045873634" evidence="1">
    <location>
        <begin position="24"/>
        <end position="479"/>
    </location>
</feature>
<evidence type="ECO:0000313" key="2">
    <source>
        <dbReference type="EMBL" id="MBH8559623.1"/>
    </source>
</evidence>
<organism evidence="2 3">
    <name type="scientific">Hymenobacter negativus</name>
    <dbReference type="NCBI Taxonomy" id="2795026"/>
    <lineage>
        <taxon>Bacteria</taxon>
        <taxon>Pseudomonadati</taxon>
        <taxon>Bacteroidota</taxon>
        <taxon>Cytophagia</taxon>
        <taxon>Cytophagales</taxon>
        <taxon>Hymenobacteraceae</taxon>
        <taxon>Hymenobacter</taxon>
    </lineage>
</organism>
<proteinExistence type="predicted"/>
<comment type="caution">
    <text evidence="2">The sequence shown here is derived from an EMBL/GenBank/DDBJ whole genome shotgun (WGS) entry which is preliminary data.</text>
</comment>
<sequence>MNNFTKLLCTAALATGATQAASAQTLYDNFESTRIVSYPVVEGTLVQNTPNPGTNTVNSSTTCASYTRLGSAQYAVLVVKPNNARMADVAAYATGGAKRISIKFRSPAVGVTVGAVLQNSTKSNSLPYPAGKFGTEFTAVTTVANAWETLTFTPSVASGGNFDATVLSGDIDQMLFQVAPGTSNAATYYLDDIMGPELVAVTPPTGSGLAVRQLYDNYEGTRAIKYIAYKTAGGLKIDTLNNAVSTANPSAHVARYTRSTQQYDSFVMQPRGAAIADVTNFKNNTLHMTLKVFSTTPGTVYQITLQDSTVAGATNYPAGRNSEYTATTTATNAWETLSFNFVNAPSGTPNTGLNEIVLLVAPNTTARRKIYMDDFFGPSLVGFVSATRTVQTTSAAFAPAFPNPTSGLTQLPFSLQKQAVVSLAVFDNVGRRVAQLIDGETRAAGQFTAELNAAKLAPGLYTCRLTVDGVALSRPLSVE</sequence>
<reference evidence="2 3" key="1">
    <citation type="submission" date="2020-12" db="EMBL/GenBank/DDBJ databases">
        <title>Hymenobacter sp.</title>
        <authorList>
            <person name="Kim M.K."/>
        </authorList>
    </citation>
    <scope>NUCLEOTIDE SEQUENCE [LARGE SCALE GENOMIC DNA]</scope>
    <source>
        <strain evidence="2 3">BT442</strain>
    </source>
</reference>
<keyword evidence="1" id="KW-0732">Signal</keyword>
<feature type="signal peptide" evidence="1">
    <location>
        <begin position="1"/>
        <end position="23"/>
    </location>
</feature>
<gene>
    <name evidence="2" type="ORF">I7X13_16295</name>
</gene>
<dbReference type="EMBL" id="JAEDAE010000008">
    <property type="protein sequence ID" value="MBH8559623.1"/>
    <property type="molecule type" value="Genomic_DNA"/>
</dbReference>